<dbReference type="InterPro" id="IPR023753">
    <property type="entry name" value="FAD/NAD-binding_dom"/>
</dbReference>
<evidence type="ECO:0000259" key="5">
    <source>
        <dbReference type="Pfam" id="PF08669"/>
    </source>
</evidence>
<dbReference type="InterPro" id="IPR036188">
    <property type="entry name" value="FAD/NAD-bd_sf"/>
</dbReference>
<dbReference type="Pfam" id="PF01571">
    <property type="entry name" value="GCV_T"/>
    <property type="match status" value="1"/>
</dbReference>
<dbReference type="AlphaFoldDB" id="A0A1H4CFC3"/>
<dbReference type="Pfam" id="PF07992">
    <property type="entry name" value="Pyr_redox_2"/>
    <property type="match status" value="1"/>
</dbReference>
<evidence type="ECO:0000259" key="6">
    <source>
        <dbReference type="Pfam" id="PF17806"/>
    </source>
</evidence>
<evidence type="ECO:0000313" key="8">
    <source>
        <dbReference type="Proteomes" id="UP000198703"/>
    </source>
</evidence>
<feature type="domain" description="SoxA A3" evidence="6">
    <location>
        <begin position="493"/>
        <end position="577"/>
    </location>
</feature>
<dbReference type="RefSeq" id="WP_093253985.1">
    <property type="nucleotide sequence ID" value="NZ_FNQM01000007.1"/>
</dbReference>
<accession>A0A1H4CFC3</accession>
<dbReference type="GO" id="GO:0008115">
    <property type="term" value="F:sarcosine oxidase activity"/>
    <property type="evidence" value="ECO:0007669"/>
    <property type="project" value="InterPro"/>
</dbReference>
<dbReference type="InterPro" id="IPR041117">
    <property type="entry name" value="SoxA_A3"/>
</dbReference>
<dbReference type="InterPro" id="IPR013977">
    <property type="entry name" value="GcvT_C"/>
</dbReference>
<dbReference type="PANTHER" id="PTHR43757:SF2">
    <property type="entry name" value="AMINOMETHYLTRANSFERASE, MITOCHONDRIAL"/>
    <property type="match status" value="1"/>
</dbReference>
<dbReference type="SUPFAM" id="SSF101790">
    <property type="entry name" value="Aminomethyltransferase beta-barrel domain"/>
    <property type="match status" value="1"/>
</dbReference>
<evidence type="ECO:0000259" key="4">
    <source>
        <dbReference type="Pfam" id="PF07992"/>
    </source>
</evidence>
<dbReference type="InterPro" id="IPR042204">
    <property type="entry name" value="2Fe-2S-bd_N"/>
</dbReference>
<reference evidence="7 8" key="1">
    <citation type="submission" date="2016-10" db="EMBL/GenBank/DDBJ databases">
        <authorList>
            <person name="de Groot N.N."/>
        </authorList>
    </citation>
    <scope>NUCLEOTIDE SEQUENCE [LARGE SCALE GENOMIC DNA]</scope>
    <source>
        <strain evidence="7 8">DSM 15345</strain>
    </source>
</reference>
<dbReference type="SUPFAM" id="SSF103025">
    <property type="entry name" value="Folate-binding domain"/>
    <property type="match status" value="1"/>
</dbReference>
<dbReference type="STRING" id="89524.SAMN05444370_10746"/>
<dbReference type="Gene3D" id="3.30.1360.120">
    <property type="entry name" value="Probable tRNA modification gtpase trme, domain 1"/>
    <property type="match status" value="1"/>
</dbReference>
<evidence type="ECO:0000256" key="2">
    <source>
        <dbReference type="ARBA" id="ARBA00023002"/>
    </source>
</evidence>
<dbReference type="Gene3D" id="3.50.50.60">
    <property type="entry name" value="FAD/NAD(P)-binding domain"/>
    <property type="match status" value="1"/>
</dbReference>
<evidence type="ECO:0000256" key="1">
    <source>
        <dbReference type="ARBA" id="ARBA00008609"/>
    </source>
</evidence>
<evidence type="ECO:0000259" key="3">
    <source>
        <dbReference type="Pfam" id="PF01571"/>
    </source>
</evidence>
<dbReference type="PRINTS" id="PR00469">
    <property type="entry name" value="PNDRDTASEII"/>
</dbReference>
<dbReference type="SUPFAM" id="SSF51905">
    <property type="entry name" value="FAD/NAD(P)-binding domain"/>
    <property type="match status" value="1"/>
</dbReference>
<dbReference type="Pfam" id="PF08669">
    <property type="entry name" value="GCV_T_C"/>
    <property type="match status" value="1"/>
</dbReference>
<feature type="domain" description="Aminomethyltransferase C-terminal" evidence="5">
    <location>
        <begin position="881"/>
        <end position="963"/>
    </location>
</feature>
<dbReference type="OrthoDB" id="5287468at2"/>
<dbReference type="Proteomes" id="UP000198703">
    <property type="component" value="Unassembled WGS sequence"/>
</dbReference>
<dbReference type="InterPro" id="IPR028896">
    <property type="entry name" value="GcvT/YgfZ/DmdA"/>
</dbReference>
<dbReference type="InterPro" id="IPR027266">
    <property type="entry name" value="TrmE/GcvT-like"/>
</dbReference>
<dbReference type="PRINTS" id="PR00368">
    <property type="entry name" value="FADPNR"/>
</dbReference>
<dbReference type="PANTHER" id="PTHR43757">
    <property type="entry name" value="AMINOMETHYLTRANSFERASE"/>
    <property type="match status" value="1"/>
</dbReference>
<feature type="domain" description="GCVT N-terminal" evidence="3">
    <location>
        <begin position="590"/>
        <end position="860"/>
    </location>
</feature>
<sequence length="974" mass="102581">MTGARLPEGGLIDRARPLGFTFDGKPFAGFQGDTLASALIASGVRVMGRSFKYHRPRGALTMGSEEPNALVGVGEGPDHEPNVRATTLELREGLRAVSQNRWPSLRFDALALNDLAAPLLGAGFYYKTFMWPATFWERVYEPLIRRAAGPGALSGAPAPGREDRAFAHCDLLVIGAGPAGLAAALAAGRAGLRVIVADEDARPGGRLLAERLEVGGVSGADWAAGAWAELASMAQVRLMSRACVFGVYDGGVYGVLQRTPDGPARNVYWRIHARRAVLAAGATERPVAFPDNDRPGVMLAGAVRALLNRWATLAGRRVTVFAAHDEAWRTAADLAAAGAEVRLVDVREDAPGTAPQGVELVRGGRVTGTRGRLGLTGVRVRDGRGVECWREADILAVSGGWSPAVHLTCHHRGRPVWREDVAAFVPGPDLPPGLSVAGAAAGAVSTAAALCEGDAAGRAAAEALGRAPVRANLPEAEDAPVSAAAFWLVEGVKGRAWVDFQNDVTVKDIRTAEAEGFGAVEHLKRYTTMGMATDQGRVGAVLGLGVLAEITGSGIAETGTTIFRPPYAPVPLAAIAGAHGFRPTRRPPTHGWAEKRGAVFVEVGPWLRAQYFPRPGETGWRQTVDREALAVREAVGFCDVSTLGKIDVQGADAAVFLDRLYANPMLKLPVGRCRYGLMLREDGCVMDDGTVARLAEDHFVVSTTTGGAAGVFRHMEFCRQCLWPDLDVSLVSVTEAWAQTAVAGPRARDLLSRVIEGLDLADEAFPFLACGEGRFEGAPARLFRISYSGELAYEVAVRAGRGERLAEALAAAGADLGATPYGTEAMGVLRIEKGHVAGPELDGRTTPADLGLAKMVSTKKDFIGATLLRREGLADPARPALVGLRPVVAGAGVSPGAHLFAQGAPVDAGHAEGRVTSAAFSPNLGETVALGLLKRGPDRIGERLRAVDPLRGREAMVEVVSPHRIDPEGGRLRA</sequence>
<feature type="domain" description="FAD/NAD(P)-binding" evidence="4">
    <location>
        <begin position="170"/>
        <end position="349"/>
    </location>
</feature>
<proteinExistence type="inferred from homology"/>
<dbReference type="GO" id="GO:0046653">
    <property type="term" value="P:tetrahydrofolate metabolic process"/>
    <property type="evidence" value="ECO:0007669"/>
    <property type="project" value="InterPro"/>
</dbReference>
<comment type="similarity">
    <text evidence="1">Belongs to the GcvT family.</text>
</comment>
<gene>
    <name evidence="7" type="ORF">SAMN05444370_10746</name>
</gene>
<name>A0A1H4CFC3_9RHOB</name>
<dbReference type="Pfam" id="PF13510">
    <property type="entry name" value="Fer2_4"/>
    <property type="match status" value="1"/>
</dbReference>
<dbReference type="PIRSF" id="PIRSF037980">
    <property type="entry name" value="SoxA"/>
    <property type="match status" value="1"/>
</dbReference>
<organism evidence="7 8">
    <name type="scientific">Rubrimonas cliftonensis</name>
    <dbReference type="NCBI Taxonomy" id="89524"/>
    <lineage>
        <taxon>Bacteria</taxon>
        <taxon>Pseudomonadati</taxon>
        <taxon>Pseudomonadota</taxon>
        <taxon>Alphaproteobacteria</taxon>
        <taxon>Rhodobacterales</taxon>
        <taxon>Paracoccaceae</taxon>
        <taxon>Rubrimonas</taxon>
    </lineage>
</organism>
<dbReference type="InterPro" id="IPR029043">
    <property type="entry name" value="GcvT/YgfZ_C"/>
</dbReference>
<keyword evidence="2" id="KW-0560">Oxidoreductase</keyword>
<dbReference type="EMBL" id="FNQM01000007">
    <property type="protein sequence ID" value="SEA59030.1"/>
    <property type="molecule type" value="Genomic_DNA"/>
</dbReference>
<protein>
    <submittedName>
        <fullName evidence="7">N-methylglutamate dehydrogenase subunit C</fullName>
    </submittedName>
</protein>
<dbReference type="Gene3D" id="3.10.20.440">
    <property type="entry name" value="2Fe-2S iron-sulphur cluster binding domain, sarcosine oxidase, alpha subunit, N-terminal domain"/>
    <property type="match status" value="1"/>
</dbReference>
<dbReference type="InterPro" id="IPR006222">
    <property type="entry name" value="GCVT_N"/>
</dbReference>
<keyword evidence="8" id="KW-1185">Reference proteome</keyword>
<dbReference type="NCBIfam" id="TIGR01372">
    <property type="entry name" value="soxA"/>
    <property type="match status" value="1"/>
</dbReference>
<evidence type="ECO:0000313" key="7">
    <source>
        <dbReference type="EMBL" id="SEA59030.1"/>
    </source>
</evidence>
<dbReference type="Pfam" id="PF17806">
    <property type="entry name" value="SO_alpha_A3"/>
    <property type="match status" value="1"/>
</dbReference>
<dbReference type="InterPro" id="IPR006277">
    <property type="entry name" value="Sarcosine_oxidase_asu"/>
</dbReference>